<dbReference type="InterPro" id="IPR029063">
    <property type="entry name" value="SAM-dependent_MTases_sf"/>
</dbReference>
<dbReference type="InterPro" id="IPR001242">
    <property type="entry name" value="Condensation_dom"/>
</dbReference>
<dbReference type="FunFam" id="1.10.1200.10:FF:000005">
    <property type="entry name" value="Nonribosomal peptide synthetase 1"/>
    <property type="match status" value="1"/>
</dbReference>
<dbReference type="FunFam" id="1.10.1200.10:FF:000016">
    <property type="entry name" value="Non-ribosomal peptide synthase"/>
    <property type="match status" value="4"/>
</dbReference>
<dbReference type="GO" id="GO:0043041">
    <property type="term" value="P:amino acid activation for nonribosomal peptide biosynthetic process"/>
    <property type="evidence" value="ECO:0007669"/>
    <property type="project" value="TreeGrafter"/>
</dbReference>
<evidence type="ECO:0000256" key="5">
    <source>
        <dbReference type="ARBA" id="ARBA00029454"/>
    </source>
</evidence>
<dbReference type="Pfam" id="PF00550">
    <property type="entry name" value="PP-binding"/>
    <property type="match status" value="5"/>
</dbReference>
<dbReference type="SMART" id="SM00824">
    <property type="entry name" value="PKS_TE"/>
    <property type="match status" value="1"/>
</dbReference>
<dbReference type="PROSITE" id="PS00455">
    <property type="entry name" value="AMP_BINDING"/>
    <property type="match status" value="5"/>
</dbReference>
<dbReference type="FunFam" id="2.30.38.10:FF:000001">
    <property type="entry name" value="Non-ribosomal peptide synthetase PvdI"/>
    <property type="match status" value="5"/>
</dbReference>
<keyword evidence="1" id="KW-0596">Phosphopantetheine</keyword>
<dbReference type="SMART" id="SM01294">
    <property type="entry name" value="PKS_PP_betabranch"/>
    <property type="match status" value="1"/>
</dbReference>
<comment type="caution">
    <text evidence="7">The sequence shown here is derived from an EMBL/GenBank/DDBJ whole genome shotgun (WGS) entry which is preliminary data.</text>
</comment>
<dbReference type="FunFam" id="3.30.559.10:FF:000012">
    <property type="entry name" value="Non-ribosomal peptide synthetase"/>
    <property type="match status" value="3"/>
</dbReference>
<dbReference type="GO" id="GO:0031177">
    <property type="term" value="F:phosphopantetheine binding"/>
    <property type="evidence" value="ECO:0007669"/>
    <property type="project" value="InterPro"/>
</dbReference>
<dbReference type="InterPro" id="IPR020802">
    <property type="entry name" value="TesA-like"/>
</dbReference>
<comment type="similarity">
    <text evidence="5">Belongs to the NRP synthetase family.</text>
</comment>
<dbReference type="EMBL" id="JAAAIN010000004">
    <property type="protein sequence ID" value="KAG0323331.1"/>
    <property type="molecule type" value="Genomic_DNA"/>
</dbReference>
<feature type="domain" description="Carrier" evidence="6">
    <location>
        <begin position="4386"/>
        <end position="4461"/>
    </location>
</feature>
<evidence type="ECO:0000259" key="6">
    <source>
        <dbReference type="PROSITE" id="PS50075"/>
    </source>
</evidence>
<evidence type="ECO:0000256" key="3">
    <source>
        <dbReference type="ARBA" id="ARBA00022598"/>
    </source>
</evidence>
<feature type="domain" description="Carrier" evidence="6">
    <location>
        <begin position="1871"/>
        <end position="1946"/>
    </location>
</feature>
<dbReference type="GO" id="GO:0005829">
    <property type="term" value="C:cytosol"/>
    <property type="evidence" value="ECO:0007669"/>
    <property type="project" value="TreeGrafter"/>
</dbReference>
<dbReference type="CDD" id="cd19540">
    <property type="entry name" value="LCL_NRPS-like"/>
    <property type="match status" value="2"/>
</dbReference>
<dbReference type="InterPro" id="IPR009081">
    <property type="entry name" value="PP-bd_ACP"/>
</dbReference>
<organism evidence="7 8">
    <name type="scientific">Linnemannia gamsii</name>
    <dbReference type="NCBI Taxonomy" id="64522"/>
    <lineage>
        <taxon>Eukaryota</taxon>
        <taxon>Fungi</taxon>
        <taxon>Fungi incertae sedis</taxon>
        <taxon>Mucoromycota</taxon>
        <taxon>Mortierellomycotina</taxon>
        <taxon>Mortierellomycetes</taxon>
        <taxon>Mortierellales</taxon>
        <taxon>Mortierellaceae</taxon>
        <taxon>Linnemannia</taxon>
    </lineage>
</organism>
<dbReference type="SUPFAM" id="SSF53335">
    <property type="entry name" value="S-adenosyl-L-methionine-dependent methyltransferases"/>
    <property type="match status" value="1"/>
</dbReference>
<dbReference type="Gene3D" id="3.40.50.1820">
    <property type="entry name" value="alpha/beta hydrolase"/>
    <property type="match status" value="1"/>
</dbReference>
<accession>A0A9P6RRR3</accession>
<dbReference type="InterPro" id="IPR010071">
    <property type="entry name" value="AA_adenyl_dom"/>
</dbReference>
<dbReference type="CDD" id="cd02440">
    <property type="entry name" value="AdoMet_MTases"/>
    <property type="match status" value="1"/>
</dbReference>
<evidence type="ECO:0000256" key="4">
    <source>
        <dbReference type="ARBA" id="ARBA00022737"/>
    </source>
</evidence>
<dbReference type="PROSITE" id="PS00012">
    <property type="entry name" value="PHOSPHOPANTETHEINE"/>
    <property type="match status" value="4"/>
</dbReference>
<dbReference type="Gene3D" id="2.30.38.10">
    <property type="entry name" value="Luciferase, Domain 3"/>
    <property type="match status" value="5"/>
</dbReference>
<dbReference type="InterPro" id="IPR013217">
    <property type="entry name" value="Methyltransf_12"/>
</dbReference>
<dbReference type="Gene3D" id="3.30.300.30">
    <property type="match status" value="6"/>
</dbReference>
<dbReference type="InterPro" id="IPR045851">
    <property type="entry name" value="AMP-bd_C_sf"/>
</dbReference>
<dbReference type="InterPro" id="IPR023213">
    <property type="entry name" value="CAT-like_dom_sf"/>
</dbReference>
<keyword evidence="4" id="KW-0677">Repeat</keyword>
<dbReference type="Proteomes" id="UP000823405">
    <property type="component" value="Unassembled WGS sequence"/>
</dbReference>
<dbReference type="GO" id="GO:0016874">
    <property type="term" value="F:ligase activity"/>
    <property type="evidence" value="ECO:0007669"/>
    <property type="project" value="UniProtKB-KW"/>
</dbReference>
<keyword evidence="8" id="KW-1185">Reference proteome</keyword>
<dbReference type="CDD" id="cd19531">
    <property type="entry name" value="LCL_NRPS-like"/>
    <property type="match status" value="2"/>
</dbReference>
<dbReference type="NCBIfam" id="TIGR01733">
    <property type="entry name" value="AA-adenyl-dom"/>
    <property type="match status" value="5"/>
</dbReference>
<dbReference type="Gene3D" id="3.30.559.30">
    <property type="entry name" value="Nonribosomal peptide synthetase, condensation domain"/>
    <property type="match status" value="5"/>
</dbReference>
<feature type="domain" description="Carrier" evidence="6">
    <location>
        <begin position="5439"/>
        <end position="5514"/>
    </location>
</feature>
<keyword evidence="3" id="KW-0436">Ligase</keyword>
<dbReference type="Pfam" id="PF00668">
    <property type="entry name" value="Condensation"/>
    <property type="match status" value="4"/>
</dbReference>
<dbReference type="Gene3D" id="1.10.1200.10">
    <property type="entry name" value="ACP-like"/>
    <property type="match status" value="4"/>
</dbReference>
<feature type="domain" description="Carrier" evidence="6">
    <location>
        <begin position="814"/>
        <end position="889"/>
    </location>
</feature>
<dbReference type="InterPro" id="IPR006162">
    <property type="entry name" value="Ppantetheine_attach_site"/>
</dbReference>
<dbReference type="SUPFAM" id="SSF47336">
    <property type="entry name" value="ACP-like"/>
    <property type="match status" value="5"/>
</dbReference>
<dbReference type="PANTHER" id="PTHR45527:SF1">
    <property type="entry name" value="FATTY ACID SYNTHASE"/>
    <property type="match status" value="1"/>
</dbReference>
<dbReference type="NCBIfam" id="NF003417">
    <property type="entry name" value="PRK04813.1"/>
    <property type="match status" value="6"/>
</dbReference>
<dbReference type="GO" id="GO:0009403">
    <property type="term" value="P:toxin biosynthetic process"/>
    <property type="evidence" value="ECO:0007669"/>
    <property type="project" value="UniProtKB-ARBA"/>
</dbReference>
<dbReference type="SMART" id="SM00823">
    <property type="entry name" value="PKS_PP"/>
    <property type="match status" value="5"/>
</dbReference>
<dbReference type="InterPro" id="IPR000873">
    <property type="entry name" value="AMP-dep_synth/lig_dom"/>
</dbReference>
<evidence type="ECO:0000256" key="2">
    <source>
        <dbReference type="ARBA" id="ARBA00022553"/>
    </source>
</evidence>
<dbReference type="PANTHER" id="PTHR45527">
    <property type="entry name" value="NONRIBOSOMAL PEPTIDE SYNTHETASE"/>
    <property type="match status" value="1"/>
</dbReference>
<dbReference type="SUPFAM" id="SSF52777">
    <property type="entry name" value="CoA-dependent acyltransferases"/>
    <property type="match status" value="9"/>
</dbReference>
<dbReference type="GO" id="GO:0072330">
    <property type="term" value="P:monocarboxylic acid biosynthetic process"/>
    <property type="evidence" value="ECO:0007669"/>
    <property type="project" value="UniProtKB-ARBA"/>
</dbReference>
<dbReference type="InterPro" id="IPR036736">
    <property type="entry name" value="ACP-like_sf"/>
</dbReference>
<dbReference type="SUPFAM" id="SSF56801">
    <property type="entry name" value="Acetyl-CoA synthetase-like"/>
    <property type="match status" value="5"/>
</dbReference>
<dbReference type="Gene3D" id="3.40.50.150">
    <property type="entry name" value="Vaccinia Virus protein VP39"/>
    <property type="match status" value="1"/>
</dbReference>
<dbReference type="CDD" id="cd17652">
    <property type="entry name" value="A_NRPS_CmdD_like"/>
    <property type="match status" value="1"/>
</dbReference>
<feature type="domain" description="Carrier" evidence="6">
    <location>
        <begin position="3336"/>
        <end position="3411"/>
    </location>
</feature>
<sequence>MAELENVVEEDAIDPFLSEEENGPLFDEALATQAGLHRSKYLPKLTKKQSKAIAEIHKKLASSESFWQDRLARLQPLQLPFEQRESGAEPEWLASAWCAPLPAKNESNQPLVALLSALAIYLARLTEQAQFQIGWRVDDAQDELQVLACLAPIVPMAITVDLQHPFAEVYSFTAAEYARLQLHHTFVQSLITQSPALRSLPELSTARPWRVAVAVIFDETQPHLVSCAEAIGELLTLQVNARGAFRWIYDTKRLAADQVERMSEHLRQLSCASLNIDEFEMPAGKLNLLSPAERELLLKTWNATAAPCPEDQCIHRLFEAQVELTPEAPALIYENQILSYATLNQYANRLAHQLIALGVQPDVRVAICVERSPAMIIGLLAILKAGGAYVPLDPAYPSERLAYILADAAPMLLLADAAGCTALGEAALASLTVLDPNNLPNAAITNPPNLGLNSHHLAYVIYTSGSTGMPKGVMVEHRGIVNLALAQVACFEVRPASRVLQFASFSFDASASEIFMALGCGASLYLPSDNTHRERNSLWDYLAKYAITHVTLPPALLQDGENFPRLNTPLTLILAGEAPSAALLQNLTNQSVIFNAYGPTEITVCATAWRCSRDFNGDIIPIGRPIANTQVYLLDTYGQPVPLGTVGELYIAGKGVARGYLNRLELTTERFLPDPFSGNKAAKMYKTGDLARYLPDGNLEFLGRNDYQIKIRGFRIEPGEIEARLIEHPQVCEAIVLALGENENKRLIAYVVAEPDEQLAYTLRIHLAVSLPEYMVPAAFVRLDSLPLTPNGKVDRSALPAPDEKAFAQQAYEAPQGELEIALAAIWAKLLGVKRISRHDSFFVLGGHSLLAIRLVSRIRSVFGVELTTRNLFEAPTIADLSKQLTGAQSARCALQPMPRPAQIPLSFAQHRLWFLTQLEGPSPTYHLPLTLHLSGPLHQAALEAALADVVMRHESLRTLFPQTLGVPEQRLLMEVRPKLNVVSIAAKALPEALAYAIEECFDLAKELPLRATLFKLGADEYTLLLLLHHIASDGWSMELLIRELATAYAAHYEGDAFNWTPLPVQYADYTLWQQQLLGDERDPQSLLAQQLAFWRQALRGLPEQLELPTDYPRPAVASYRGDWVPVSLPATLQEQLNALARNADTSLFMVLQAAFATLLSRLGAGHDIPLGSPIAGRTDEALEELVGFFVNTLVLRTDTSGNPSFRQLLERVRQFNLAAYTHQDVPFECLVETINPTRSLARHPLFQVMLAFQQAANKPIEWPEMTVELEPIEARVAKFDLTLSLDEQITPEGAPAGIKGALEYSTDLFERSTVKQMVGRLGHLLNAVVANPDQAISEIDILTPTERQQILVDWNDTTDAYAHEQMLHQLFELQADKTPQAIAIVFKQQQCTYGELNARANQLAHHLRALGVGPEVVVGLYVERSIEMLVGLLAILKAGGAYLPLDPNYPTERITYMLGNAKVPVLITQSHLETQLPETQIQRIHLDTDWAAIANQPPSAVQSRVNPHNLAYVIYTSGSTGRPKGVMVDHKAVSCRLHAGQKTLSLCSSDRCLQHISISFDASIEEIFLPLMAGATLVMADPAMQLDVSYLVALIAQQRICVIDIAPAMLEQFPAIERVVDCHDLRLILCGAEALSSMVLQASQALFPAAAIYNLYGPTEGVINALAWSATRLNASETPPLGRPIANTQAYVLDAALQPVPIGIAGELYIGGPGLARAYLSRPDLTSERFIANPFGNGARLYRTGDLVRWRTDGQLEYLGRADQQVKLRGFRIELGEIEAALASYPGIAQATVSLREDRPGHKQLVAYWVAAAGHTIKPGELKFHLSQTLPNYMVPAAFVALDALPLTANGKIDRQSLPAPEFNSSNDCLPRTAEERLLVSLFAEVLGLDKVGIHDNFFDLGGHSLLATRLISRIRAALGVEIAIRTLFEAPTVADLTQHLAHSAAARLPLCSQPRPDTLPLSFAQRRLWFTHQFEGPSATYNMPLPLRLSGTLDTEALQAAMQDLLARHESLRTVFMDADGVATQRILTLEAASFALETVEVTTDTLPQTLAQAAVHCFDLSHEIPLRVWLFRLNAQEHVLLLLLHHIASDGWSLAPLARDLGRAYTARLQGRAPAWAPLPVQYADYTLWQQVLFGSEEDPNSLISRQFAYWEQALAGLPERLELPTDRARPPIASYRGACLALQIDAALHGKLLTLARTHQASLFMVLQAALAALLTRLGAGTDIPLGSALAGRTDEAMNDLVGFFVNTLVLRTDTSNNPSFNELLQRVRETCLAAYAHQDAPFERLVERLNPARSTAHHALFQVSLALQNATVQPFDLPGLHLVPEPADTHTAKFDLFFNFDETPSPDGSEQGLEGLIEYATDLFDCDTVERLAQRFICLLEAVVKEASQPIGQIELLNVSERHQLLVDWNNTAYPVLTATLPTLFEAQVAKAPDAIALVFGDQQISYAELNAQANRLAHYLIAEGIGPEDIVALVLPRSPQMVSVLLAILKAGAAYLPLDPDYPSERLAFMLTDARPKRIITDALTAERLRNESATFLYLDNPTFCTELTHLSDADPSDADRRGPLKPRHPAYVIYTSGSTGQPKGVVVTHAGSHNLATSQNESFALTPHSRVLQFASLSFDAAFWELCMSLLSGATLILAPSEQLLPGEALAKLASEQAITHATLPPSALAALPADSLATCLHLIVAGEACPPNLIEQWSPGRRMTNAYGPTETTVCATMGRFLPDQVSAEVTLSIGRPIHNTQIYILDDQLQPVPANVSGELYIAGSGLARGYLNRPALTAERFVAAPFGPAGTRMYRTGDLARWRPGGTLEFLGRIDQQVKLRGFRIEPGEIEAVLSSHPAVAQAAVIVREDRPGHKQLVGYVTLDKAAAEHTPATEDRQVDEWQNIYDAHYDSTKHGAFGENFVGWNSCYDGQPIPLPDMQAWRAAAIARIQALKPRRLLEIGVGSGLLLARLAPHCEIYWGTDFSASTIEALGAQLAQQHELAKRVELRTQAAHITDGLPHDYFDTIVINSVVQVLRQAMTLLAPGGTLFVGDVRNLSLLNCFTSAIQLYQANPSVDDLSSLRRRIEQALLAEKELLLAPAFFSTLPSTIDTIAAVDIQLKRGYYDNELSRYRYEVVLHKKGAEPIKALSLAQAPQLHWGQELTDIDALQAYLSTERPARLRIVGVPNARLALEFNAMQALNDGSNIIAVQQQLKIDNTQTTGLTTEDFHTLGEPLGYWVGTTWSSDAQGDMDILFVLASEAIEAILTDLYLPSPALTNQVLSVYANNPTNLDQFAHIRRYAATQLPAYMVPAAMVLLENLPLTPNGKLDRKALPAPDFVSERYRAPRSPQEQTLTELFAEVLGLPRVGIDDRFFDLGGHSLLATRLISRIRTTLGFEIPIRMLFEATTVAELAPRIAALQQNDGSSIPALAAQLRPAVLPLSFAQERLWFLDQLEQGQAYQIPLAARLTGPLEVAALNAALSEIVRRHEALRTRFEAWNGTGVQIIDPPSPIELKARELAAHEVVPYLQAATQQPFDLATGPLARFELLRLSPNVHVLSIVLHHIISDGWSMGVLTRELNELYAAFSQGQNSPLPELPVQYADYALWQRAWLKDEVLERELHYWREQLAGAPAALELPTDRPRPAVPSGRGNGFAVHVPATLAMQLKELAQREGATLYMTLLAAFQVVLSCWSGQDDIVVGSPIAGRTQAQTEGLLGFFLNTLALRTDLSGNPHFNELLAQVRETALEAYAYQAVPFEKLVEVLQPVRDLSRPPIVQVMVNGVNLSTSSLALPRLTAELIHFDSFSTKFDLTVYFSETPDGIEGWLQYATDLFDTTTIERLAEHWVNVLQAIVTNSAQRLSDLSLLGVMEQRQLLTTWNDTTADYPDTQTIHQLFETQAQRTPDAVAVVFKTQQLSYAELNNRANQLAHHLRTLGVGSEVIVGLCVERSLEMIVGLLGILKAGGAYSPLDPSYPPERLAYMLGESNATVLVTQSHLEAQLPVTRAQRVRLDADWAEIATQPCSTPPSNVTPDHLAYLIYTSGSTGQPKGVMIQHRGVVNYLTFLTHHYRLTIEDAVLNVSSLAFDPSVRDLLGPLTSGGRVILVPTAQAREPRQYLSVIREQAVTKILSITPSFLRSLCEAAQGRYLEQLALQTILTCGEPLEADLCDQVRAVFGAQVVVVNQYGPTECTLSSTWFAATPQANGIVPIGRSIANARVYVLGRHLELVPRGVVGELYITSVGLARGYFKRPALSAERFIANPFGQGEQLYRTGDLAKWRADGQLEYLGRIDHQVKIRGFRIELGEIEAQLLAYPQIKQAIVIAREDEPGQKRLVAYLISDEAIETAALRAHLKGNLPDYMTPSAFVRLDAMPLTPNGKLNRKALPAPNFVSERYRAARSPQEQTLTELLAEVLSLPQVGIDDNFFALGGHSLLAMRTVARVRDVLGVELPVRILFEAPTIAELAPHIDTLRQSSDLIIPALTQQRRSTVLPLSFAQERLWFLDQLGQGGAYLIPLAMRLTGQLNVTALAAALSEIVRRHEALRTRFEIRDEVGVQVVDPPVAVKLTLRELAEADLASWLQATAQQPFDLAIGPLVRFELLRLAPDIHVLSLVLHHIISDGWSMGVLLRELKELYTAFSQGQGSPLPELPVQYADYALWQRSWFKNDALERELNYWLKQLAGAPAALELPTDRPRPVVQSGQGDGISIQIPATLAAQLKTLAQRENATPYMVLLTAFKIVLSRWSGQDDIVVGSPIAGRTQVQTEELIGFFINTLALRTKLSGNPRFNELLAQVRETTLGAYAHQAVPFEKLVEVLQPIRDLSRQPIIQVMVNGLSLPQPNFAWPELMIEKIEVDLPSTKFDLTLHFTETPNGIEGWLQYATDLFDAETIQRLADHWLNVLSSITADPTQRLSELPLLSLAEQRQLLMTLNDTTVDYANAQIVHLLFEAQVQRTPQAVAVMFEAQQMTYAELNRRANQLAHHLRALGIGPEKVVGLCAERSLEMVIGLLGILKVGGAYLPLDPSYPPERIAYMLDDAQVAVLVIQSHLVETLPQTHAQYVLLDTDWVQIAAQPETQLTSDVTPDNLAYITYTSGSTGKPKGVMTRHGGAANYLNFLIRNYDLTAIDVVLNVASLAFDASVRDLLGPLAAGGRVVLVPTTQAKDPHAYVSIINERSVTKLLSITPSFLRSLCQAAENQCMERSTLHTILTSGEPLEADLCIQVHKTLGAQVTIVNQYGPTECTMTSTWFTAVPQVNGIVPIGQPLSNAQVYVLNRHLKPTPRGAIGELYIAGAGLARGYFNRPVLSAERFIANPFEQGERLYRTGDLAKWRPDGQLEYLGRIDHQVKIRGFRVELGEIGTVLASHSSIAQATVITREDRPGDKRLVAYLVAAAGHVIAPAELRQYLGQTLPDYMIPAAFVVLDALPLTPNGKLDRQALPAPEFTVAATARAPRTPQEQVLCELFADVLGLVRVGIDDNFFELGGHSLLAARLISRIRATLGVELSIRSLFETPSIAGLGQQLDNPPDATSSIRVVLPLRSLGNQPPLFCIHPAGGLGWCYTGLMRYIDRQYPIYSLQARCIDSSGPLPQTIEEMALDYVAQIRQIQPTGPYQLMGWSLGGLIAFEAACLLQKEGEQVAFLALLDSYVRTNKKQIRTVDRRKLIAGLLADIGYDAANSGEQSLSFAERREIFREAGSVYAILEESQFESMMDFFENSPRLLEKYIPRTPFVGNLLHFKATLEEPGYRPAPETWQAYVKGGIAVHLIDCEHGTMMESESLAKIGPIIADKLPRS</sequence>
<evidence type="ECO:0000256" key="1">
    <source>
        <dbReference type="ARBA" id="ARBA00022450"/>
    </source>
</evidence>
<keyword evidence="2" id="KW-0597">Phosphoprotein</keyword>
<dbReference type="Pfam" id="PF08242">
    <property type="entry name" value="Methyltransf_12"/>
    <property type="match status" value="1"/>
</dbReference>
<gene>
    <name evidence="7" type="ORF">BGZ97_008667</name>
</gene>
<dbReference type="FunFam" id="3.30.559.30:FF:000001">
    <property type="entry name" value="Non-ribosomal peptide synthetase"/>
    <property type="match status" value="2"/>
</dbReference>
<dbReference type="InterPro" id="IPR020845">
    <property type="entry name" value="AMP-binding_CS"/>
</dbReference>
<evidence type="ECO:0000313" key="8">
    <source>
        <dbReference type="Proteomes" id="UP000823405"/>
    </source>
</evidence>
<dbReference type="Pfam" id="PF00501">
    <property type="entry name" value="AMP-binding"/>
    <property type="match status" value="5"/>
</dbReference>
<dbReference type="FunFam" id="3.30.300.30:FF:000010">
    <property type="entry name" value="Enterobactin synthetase component F"/>
    <property type="match status" value="4"/>
</dbReference>
<protein>
    <recommendedName>
        <fullName evidence="6">Carrier domain-containing protein</fullName>
    </recommendedName>
</protein>
<dbReference type="Pfam" id="PF13193">
    <property type="entry name" value="AMP-binding_C"/>
    <property type="match status" value="5"/>
</dbReference>
<reference evidence="7" key="1">
    <citation type="journal article" date="2020" name="Fungal Divers.">
        <title>Resolving the Mortierellaceae phylogeny through synthesis of multi-gene phylogenetics and phylogenomics.</title>
        <authorList>
            <person name="Vandepol N."/>
            <person name="Liber J."/>
            <person name="Desiro A."/>
            <person name="Na H."/>
            <person name="Kennedy M."/>
            <person name="Barry K."/>
            <person name="Grigoriev I.V."/>
            <person name="Miller A.N."/>
            <person name="O'Donnell K."/>
            <person name="Stajich J.E."/>
            <person name="Bonito G."/>
        </authorList>
    </citation>
    <scope>NUCLEOTIDE SEQUENCE</scope>
    <source>
        <strain evidence="7">NVP60</strain>
    </source>
</reference>
<dbReference type="NCBIfam" id="NF004282">
    <property type="entry name" value="PRK05691.1"/>
    <property type="match status" value="6"/>
</dbReference>
<dbReference type="FunFam" id="3.40.50.980:FF:000001">
    <property type="entry name" value="Non-ribosomal peptide synthetase"/>
    <property type="match status" value="5"/>
</dbReference>
<dbReference type="Gene3D" id="3.40.50.980">
    <property type="match status" value="10"/>
</dbReference>
<dbReference type="FunFam" id="3.40.50.12780:FF:000012">
    <property type="entry name" value="Non-ribosomal peptide synthetase"/>
    <property type="match status" value="5"/>
</dbReference>
<dbReference type="InterPro" id="IPR020806">
    <property type="entry name" value="PKS_PP-bd"/>
</dbReference>
<dbReference type="CDD" id="cd05930">
    <property type="entry name" value="A_NRPS"/>
    <property type="match status" value="4"/>
</dbReference>
<dbReference type="SUPFAM" id="SSF53474">
    <property type="entry name" value="alpha/beta-Hydrolases"/>
    <property type="match status" value="1"/>
</dbReference>
<dbReference type="InterPro" id="IPR029058">
    <property type="entry name" value="AB_hydrolase_fold"/>
</dbReference>
<dbReference type="OrthoDB" id="329835at2759"/>
<name>A0A9P6RRR3_9FUNG</name>
<proteinExistence type="inferred from homology"/>
<dbReference type="InterPro" id="IPR001031">
    <property type="entry name" value="Thioesterase"/>
</dbReference>
<dbReference type="Gene3D" id="3.30.559.10">
    <property type="entry name" value="Chloramphenicol acetyltransferase-like domain"/>
    <property type="match status" value="4"/>
</dbReference>
<dbReference type="Pfam" id="PF00975">
    <property type="entry name" value="Thioesterase"/>
    <property type="match status" value="1"/>
</dbReference>
<dbReference type="InterPro" id="IPR025110">
    <property type="entry name" value="AMP-bd_C"/>
</dbReference>
<dbReference type="PROSITE" id="PS50075">
    <property type="entry name" value="CARRIER"/>
    <property type="match status" value="5"/>
</dbReference>
<evidence type="ECO:0000313" key="7">
    <source>
        <dbReference type="EMBL" id="KAG0323331.1"/>
    </source>
</evidence>